<dbReference type="STRING" id="595536.GCA_000178815_02402"/>
<evidence type="ECO:0000313" key="1">
    <source>
        <dbReference type="EMBL" id="ATQ68842.1"/>
    </source>
</evidence>
<protein>
    <submittedName>
        <fullName evidence="1">Uncharacterized protein</fullName>
    </submittedName>
</protein>
<dbReference type="Proteomes" id="UP000230709">
    <property type="component" value="Chromosome"/>
</dbReference>
<name>A0A2D2D1I2_METT3</name>
<evidence type="ECO:0000313" key="2">
    <source>
        <dbReference type="Proteomes" id="UP000230709"/>
    </source>
</evidence>
<sequence>MATNPVIFTTKKMAHACGADDRENARMSEKLYPVPEAWQKVARVDAEAYAALYPVLFMKALLEGWRA</sequence>
<keyword evidence="2" id="KW-1185">Reference proteome</keyword>
<reference evidence="2" key="1">
    <citation type="submission" date="2017-10" db="EMBL/GenBank/DDBJ databases">
        <title>Completed PacBio SMRT sequence of Methylosinus trichosporium OB3b reveals presence of a third large plasmid.</title>
        <authorList>
            <person name="Charles T.C."/>
            <person name="Lynch M.D.J."/>
            <person name="Heil J.R."/>
            <person name="Cheng J."/>
        </authorList>
    </citation>
    <scope>NUCLEOTIDE SEQUENCE [LARGE SCALE GENOMIC DNA]</scope>
    <source>
        <strain evidence="2">OB3b</strain>
    </source>
</reference>
<gene>
    <name evidence="1" type="ORF">CQW49_13825</name>
</gene>
<accession>A0A2D2D1I2</accession>
<dbReference type="KEGG" id="mtw:CQW49_13825"/>
<dbReference type="EMBL" id="CP023737">
    <property type="protein sequence ID" value="ATQ68842.1"/>
    <property type="molecule type" value="Genomic_DNA"/>
</dbReference>
<dbReference type="AlphaFoldDB" id="A0A2D2D1I2"/>
<organism evidence="1 2">
    <name type="scientific">Methylosinus trichosporium (strain ATCC 35070 / NCIMB 11131 / UNIQEM 75 / OB3b)</name>
    <dbReference type="NCBI Taxonomy" id="595536"/>
    <lineage>
        <taxon>Bacteria</taxon>
        <taxon>Pseudomonadati</taxon>
        <taxon>Pseudomonadota</taxon>
        <taxon>Alphaproteobacteria</taxon>
        <taxon>Hyphomicrobiales</taxon>
        <taxon>Methylocystaceae</taxon>
        <taxon>Methylosinus</taxon>
    </lineage>
</organism>
<proteinExistence type="predicted"/>